<dbReference type="AlphaFoldDB" id="A0A0X3BJL1"/>
<evidence type="ECO:0000313" key="1">
    <source>
        <dbReference type="EMBL" id="CVK32079.1"/>
    </source>
</evidence>
<protein>
    <submittedName>
        <fullName evidence="1">Uncharacterized protein</fullName>
    </submittedName>
</protein>
<proteinExistence type="predicted"/>
<organism evidence="1 2">
    <name type="scientific">Methanoculleus bourgensis</name>
    <dbReference type="NCBI Taxonomy" id="83986"/>
    <lineage>
        <taxon>Archaea</taxon>
        <taxon>Methanobacteriati</taxon>
        <taxon>Methanobacteriota</taxon>
        <taxon>Stenosarchaea group</taxon>
        <taxon>Methanomicrobia</taxon>
        <taxon>Methanomicrobiales</taxon>
        <taxon>Methanomicrobiaceae</taxon>
        <taxon>Methanoculleus</taxon>
    </lineage>
</organism>
<dbReference type="RefSeq" id="WP_074175123.1">
    <property type="nucleotide sequence ID" value="NZ_JBMHJL010000001.1"/>
</dbReference>
<sequence length="102" mass="11895">MSKCNLPTPDGPDPDEGGAIFLGWLKKRGGMRRIQDCQRKCKENGFEARDFINAMGQERICLYRAGGGDKVIKLEDLVWADQWMTYYDLEVPHHRHWTRLKK</sequence>
<dbReference type="Proteomes" id="UP000069850">
    <property type="component" value="Chromosome 1"/>
</dbReference>
<reference evidence="1 2" key="1">
    <citation type="submission" date="2016-01" db="EMBL/GenBank/DDBJ databases">
        <authorList>
            <person name="Manzoor S."/>
        </authorList>
    </citation>
    <scope>NUCLEOTIDE SEQUENCE [LARGE SCALE GENOMIC DNA]</scope>
    <source>
        <strain evidence="1">Methanoculleus sp MAB1</strain>
    </source>
</reference>
<evidence type="ECO:0000313" key="2">
    <source>
        <dbReference type="Proteomes" id="UP000069850"/>
    </source>
</evidence>
<gene>
    <name evidence="1" type="ORF">MMAB1_0865</name>
</gene>
<dbReference type="EMBL" id="LT158599">
    <property type="protein sequence ID" value="CVK32079.1"/>
    <property type="molecule type" value="Genomic_DNA"/>
</dbReference>
<accession>A0A0X3BJL1</accession>
<dbReference type="OrthoDB" id="104509at2157"/>
<name>A0A0X3BJL1_9EURY</name>
<dbReference type="GeneID" id="32210327"/>
<dbReference type="KEGG" id="mema:MMAB1_0865"/>